<dbReference type="GO" id="GO:0016052">
    <property type="term" value="P:carbohydrate catabolic process"/>
    <property type="evidence" value="ECO:0007669"/>
    <property type="project" value="InterPro"/>
</dbReference>
<dbReference type="RefSeq" id="WP_146753115.1">
    <property type="nucleotide sequence ID" value="NZ_CP069793.1"/>
</dbReference>
<sequence length="214" mass="25062">MKKLTILPIAAELAHTLDYHTLSKLLSNFESHSLEFNNWSESFPYKPQVQFKIGYTQEYLVLQYDVVEEQLRGNYSETNQNVWEDSCVEFFISFDGREHYYNLEFNLIGTGLIGYGPAEKANRNRLDSTTIEQVRTYSLIERNGSDKRWSMIEVIPLAVFQFDDVVDLKGKRIHGNFYKCGDHLKQPHFISWNKIENPTPNFHLPEFFGEMVFG</sequence>
<protein>
    <recommendedName>
        <fullName evidence="1">Carbohydrate-binding domain-containing protein</fullName>
    </recommendedName>
</protein>
<dbReference type="Proteomes" id="UP000251241">
    <property type="component" value="Unassembled WGS sequence"/>
</dbReference>
<evidence type="ECO:0000313" key="3">
    <source>
        <dbReference type="Proteomes" id="UP000251241"/>
    </source>
</evidence>
<name>A0A2X2JDJ4_SPHMU</name>
<feature type="domain" description="Carbohydrate-binding" evidence="1">
    <location>
        <begin position="29"/>
        <end position="213"/>
    </location>
</feature>
<dbReference type="AlphaFoldDB" id="A0A2X2JDJ4"/>
<dbReference type="GO" id="GO:0030246">
    <property type="term" value="F:carbohydrate binding"/>
    <property type="evidence" value="ECO:0007669"/>
    <property type="project" value="InterPro"/>
</dbReference>
<gene>
    <name evidence="2" type="ORF">NCTC11343_03974</name>
</gene>
<dbReference type="InterPro" id="IPR010502">
    <property type="entry name" value="Carb-bd_dom_fam9"/>
</dbReference>
<accession>A0A2X2JDJ4</accession>
<organism evidence="2 3">
    <name type="scientific">Sphingobacterium multivorum</name>
    <dbReference type="NCBI Taxonomy" id="28454"/>
    <lineage>
        <taxon>Bacteria</taxon>
        <taxon>Pseudomonadati</taxon>
        <taxon>Bacteroidota</taxon>
        <taxon>Sphingobacteriia</taxon>
        <taxon>Sphingobacteriales</taxon>
        <taxon>Sphingobacteriaceae</taxon>
        <taxon>Sphingobacterium</taxon>
    </lineage>
</organism>
<dbReference type="EMBL" id="UAUU01000011">
    <property type="protein sequence ID" value="SPZ91928.1"/>
    <property type="molecule type" value="Genomic_DNA"/>
</dbReference>
<dbReference type="SUPFAM" id="SSF49344">
    <property type="entry name" value="CBD9-like"/>
    <property type="match status" value="1"/>
</dbReference>
<dbReference type="GO" id="GO:0004553">
    <property type="term" value="F:hydrolase activity, hydrolyzing O-glycosyl compounds"/>
    <property type="evidence" value="ECO:0007669"/>
    <property type="project" value="InterPro"/>
</dbReference>
<dbReference type="Pfam" id="PF16011">
    <property type="entry name" value="CBM9_2"/>
    <property type="match status" value="1"/>
</dbReference>
<evidence type="ECO:0000313" key="2">
    <source>
        <dbReference type="EMBL" id="SPZ91928.1"/>
    </source>
</evidence>
<dbReference type="GeneID" id="97182246"/>
<dbReference type="Gene3D" id="2.60.40.1190">
    <property type="match status" value="1"/>
</dbReference>
<reference evidence="2 3" key="1">
    <citation type="submission" date="2018-06" db="EMBL/GenBank/DDBJ databases">
        <authorList>
            <consortium name="Pathogen Informatics"/>
            <person name="Doyle S."/>
        </authorList>
    </citation>
    <scope>NUCLEOTIDE SEQUENCE [LARGE SCALE GENOMIC DNA]</scope>
    <source>
        <strain evidence="2 3">NCTC11343</strain>
    </source>
</reference>
<proteinExistence type="predicted"/>
<evidence type="ECO:0000259" key="1">
    <source>
        <dbReference type="Pfam" id="PF16011"/>
    </source>
</evidence>
<dbReference type="CDD" id="cd09620">
    <property type="entry name" value="CBM9_like_3"/>
    <property type="match status" value="1"/>
</dbReference>